<feature type="transmembrane region" description="Helical" evidence="1">
    <location>
        <begin position="24"/>
        <end position="41"/>
    </location>
</feature>
<keyword evidence="1" id="KW-0812">Transmembrane</keyword>
<dbReference type="Pfam" id="PF09834">
    <property type="entry name" value="DUF2061"/>
    <property type="match status" value="1"/>
</dbReference>
<organism evidence="3 4">
    <name type="scientific">Panacibacter ginsenosidivorans</name>
    <dbReference type="NCBI Taxonomy" id="1813871"/>
    <lineage>
        <taxon>Bacteria</taxon>
        <taxon>Pseudomonadati</taxon>
        <taxon>Bacteroidota</taxon>
        <taxon>Chitinophagia</taxon>
        <taxon>Chitinophagales</taxon>
        <taxon>Chitinophagaceae</taxon>
        <taxon>Panacibacter</taxon>
    </lineage>
</organism>
<gene>
    <name evidence="3" type="ORF">FRZ67_02655</name>
</gene>
<protein>
    <submittedName>
        <fullName evidence="3">DUF2061 domain-containing protein</fullName>
    </submittedName>
</protein>
<dbReference type="OrthoDB" id="197461at2"/>
<evidence type="ECO:0000313" key="3">
    <source>
        <dbReference type="EMBL" id="QEC66259.1"/>
    </source>
</evidence>
<keyword evidence="1" id="KW-0472">Membrane</keyword>
<feature type="domain" description="DUF2061" evidence="2">
    <location>
        <begin position="20"/>
        <end position="71"/>
    </location>
</feature>
<evidence type="ECO:0000256" key="1">
    <source>
        <dbReference type="SAM" id="Phobius"/>
    </source>
</evidence>
<dbReference type="RefSeq" id="WP_147188059.1">
    <property type="nucleotide sequence ID" value="NZ_CP042435.1"/>
</dbReference>
<sequence length="83" mass="9787">MIEKLHPSTHHAEETLRRSIVKTISYRVVILILDFTSIYLFTGQVKVAVGFMIISNVYTTLGYFIHERIWDKIKWGKIIYKKS</sequence>
<evidence type="ECO:0000259" key="2">
    <source>
        <dbReference type="Pfam" id="PF09834"/>
    </source>
</evidence>
<dbReference type="KEGG" id="pgin:FRZ67_02655"/>
<proteinExistence type="predicted"/>
<name>A0A5B8V4Z3_9BACT</name>
<dbReference type="Proteomes" id="UP000321533">
    <property type="component" value="Chromosome"/>
</dbReference>
<accession>A0A5B8V4Z3</accession>
<keyword evidence="4" id="KW-1185">Reference proteome</keyword>
<dbReference type="AlphaFoldDB" id="A0A5B8V4Z3"/>
<evidence type="ECO:0000313" key="4">
    <source>
        <dbReference type="Proteomes" id="UP000321533"/>
    </source>
</evidence>
<dbReference type="EMBL" id="CP042435">
    <property type="protein sequence ID" value="QEC66259.1"/>
    <property type="molecule type" value="Genomic_DNA"/>
</dbReference>
<dbReference type="InterPro" id="IPR018638">
    <property type="entry name" value="DUF2061_membrane"/>
</dbReference>
<keyword evidence="1" id="KW-1133">Transmembrane helix</keyword>
<feature type="transmembrane region" description="Helical" evidence="1">
    <location>
        <begin position="47"/>
        <end position="65"/>
    </location>
</feature>
<reference evidence="3 4" key="1">
    <citation type="journal article" date="2016" name="Int. J. Syst. Evol. Microbiol.">
        <title>Panacibacter ginsenosidivorans gen. nov., sp. nov., with ginsenoside converting activity isolated from soil of a ginseng field.</title>
        <authorList>
            <person name="Siddiqi M.Z."/>
            <person name="Muhammad Shafi S."/>
            <person name="Choi K.D."/>
            <person name="Im W.T."/>
        </authorList>
    </citation>
    <scope>NUCLEOTIDE SEQUENCE [LARGE SCALE GENOMIC DNA]</scope>
    <source>
        <strain evidence="3 4">Gsoil1550</strain>
    </source>
</reference>